<dbReference type="PANTHER" id="PTHR16231:SF4">
    <property type="entry name" value="COMM DOMAIN-CONTAINING PROTEIN 4"/>
    <property type="match status" value="1"/>
</dbReference>
<proteinExistence type="predicted"/>
<protein>
    <submittedName>
        <fullName evidence="1">COMM domain-containing protein</fullName>
    </submittedName>
</protein>
<organism evidence="1 2">
    <name type="scientific">Chloropicon roscoffensis</name>
    <dbReference type="NCBI Taxonomy" id="1461544"/>
    <lineage>
        <taxon>Eukaryota</taxon>
        <taxon>Viridiplantae</taxon>
        <taxon>Chlorophyta</taxon>
        <taxon>Chloropicophyceae</taxon>
        <taxon>Chloropicales</taxon>
        <taxon>Chloropicaceae</taxon>
        <taxon>Chloropicon</taxon>
    </lineage>
</organism>
<evidence type="ECO:0000313" key="2">
    <source>
        <dbReference type="Proteomes" id="UP001472866"/>
    </source>
</evidence>
<name>A0AAX4NYI0_9CHLO</name>
<dbReference type="Pfam" id="PF21672">
    <property type="entry name" value="COMM_HN"/>
    <property type="match status" value="1"/>
</dbReference>
<dbReference type="Proteomes" id="UP001472866">
    <property type="component" value="Chromosome 01"/>
</dbReference>
<dbReference type="InterPro" id="IPR047155">
    <property type="entry name" value="COMMD4/6/7/8"/>
</dbReference>
<dbReference type="EMBL" id="CP151501">
    <property type="protein sequence ID" value="WZN58935.1"/>
    <property type="molecule type" value="Genomic_DNA"/>
</dbReference>
<sequence length="204" mass="22220">MKFLFCGGQDCPEWLGAEIATIAKVSSVRIRLLAKKIVQLYVEGKGAGPEVAKAAEKVRSGGQDMSNGDVGAIFAVLHHVITSAAKFDVEGTTLSLELQQLGLPRELSDALVRPYSEARAELRDAEWRNTLRFPPLTVEKRGDQTDLSPEVASRDAQGKEFVVLDLGHGRQGGADREKAVVSYAKLELLVHELRKAQSSLQDIV</sequence>
<gene>
    <name evidence="1" type="ORF">HKI87_01g04600</name>
</gene>
<reference evidence="1 2" key="1">
    <citation type="submission" date="2024-03" db="EMBL/GenBank/DDBJ databases">
        <title>Complete genome sequence of the green alga Chloropicon roscoffensis RCC1871.</title>
        <authorList>
            <person name="Lemieux C."/>
            <person name="Pombert J.-F."/>
            <person name="Otis C."/>
            <person name="Turmel M."/>
        </authorList>
    </citation>
    <scope>NUCLEOTIDE SEQUENCE [LARGE SCALE GENOMIC DNA]</scope>
    <source>
        <strain evidence="1 2">RCC1871</strain>
    </source>
</reference>
<dbReference type="PANTHER" id="PTHR16231">
    <property type="entry name" value="COMM DOMAIN-CONTAINING PROTEIN 4-8 FAMILY MEMBER"/>
    <property type="match status" value="1"/>
</dbReference>
<evidence type="ECO:0000313" key="1">
    <source>
        <dbReference type="EMBL" id="WZN58935.1"/>
    </source>
</evidence>
<dbReference type="AlphaFoldDB" id="A0AAX4NYI0"/>
<accession>A0AAX4NYI0</accession>
<keyword evidence="2" id="KW-1185">Reference proteome</keyword>